<dbReference type="EMBL" id="JBHMEA010000007">
    <property type="protein sequence ID" value="MFB9230424.1"/>
    <property type="molecule type" value="Genomic_DNA"/>
</dbReference>
<comment type="caution">
    <text evidence="5">The sequence shown here is derived from an EMBL/GenBank/DDBJ whole genome shotgun (WGS) entry which is preliminary data.</text>
</comment>
<dbReference type="SUPFAM" id="SSF51182">
    <property type="entry name" value="RmlC-like cupins"/>
    <property type="match status" value="1"/>
</dbReference>
<evidence type="ECO:0000259" key="4">
    <source>
        <dbReference type="PROSITE" id="PS01124"/>
    </source>
</evidence>
<accession>A0ABV5JAR4</accession>
<dbReference type="InterPro" id="IPR018062">
    <property type="entry name" value="HTH_AraC-typ_CS"/>
</dbReference>
<dbReference type="Pfam" id="PF12852">
    <property type="entry name" value="Cupin_6"/>
    <property type="match status" value="1"/>
</dbReference>
<dbReference type="InterPro" id="IPR011051">
    <property type="entry name" value="RmlC_Cupin_sf"/>
</dbReference>
<dbReference type="Proteomes" id="UP001589683">
    <property type="component" value="Unassembled WGS sequence"/>
</dbReference>
<dbReference type="InterPro" id="IPR032783">
    <property type="entry name" value="AraC_lig"/>
</dbReference>
<dbReference type="InterPro" id="IPR020449">
    <property type="entry name" value="Tscrpt_reg_AraC-type_HTH"/>
</dbReference>
<keyword evidence="6" id="KW-1185">Reference proteome</keyword>
<keyword evidence="3" id="KW-0804">Transcription</keyword>
<dbReference type="PRINTS" id="PR00032">
    <property type="entry name" value="HTHARAC"/>
</dbReference>
<sequence>MLDLLSDILTRLSVKGTLYFRTSFTAPWGVEVPAFENVARFHFAHRGNCIIRLTETGETVKVAQGDLVIIPHGVGHSLYCHTTLPENVMKLDRVLEESGYTGEGVLVHGGPDEEHEAQLICGHFSFAPGSRHLIIERLPSFVHIQNYGEDAGTWMEATLRVIGNEAGVARLGGDLIALKMSEAIFAQAIRAHIEKQASDDTALSGFADPHLSRALTAFHKDPAKNWSVESLARVAGLSRTGFAQLFARKMTVTPMQYLTSWRMQIARQGLAERNLNVSDVAELTGYASESAFSRVFKKEVGLTPAAFRSVH</sequence>
<dbReference type="SUPFAM" id="SSF46689">
    <property type="entry name" value="Homeodomain-like"/>
    <property type="match status" value="2"/>
</dbReference>
<dbReference type="PANTHER" id="PTHR46796:SF7">
    <property type="entry name" value="ARAC FAMILY TRANSCRIPTIONAL REGULATOR"/>
    <property type="match status" value="1"/>
</dbReference>
<name>A0ABV5JAR4_9RHOB</name>
<feature type="domain" description="HTH araC/xylS-type" evidence="4">
    <location>
        <begin position="212"/>
        <end position="310"/>
    </location>
</feature>
<dbReference type="InterPro" id="IPR009057">
    <property type="entry name" value="Homeodomain-like_sf"/>
</dbReference>
<dbReference type="Gene3D" id="1.10.10.60">
    <property type="entry name" value="Homeodomain-like"/>
    <property type="match status" value="2"/>
</dbReference>
<dbReference type="InterPro" id="IPR018060">
    <property type="entry name" value="HTH_AraC"/>
</dbReference>
<dbReference type="SMART" id="SM00342">
    <property type="entry name" value="HTH_ARAC"/>
    <property type="match status" value="1"/>
</dbReference>
<proteinExistence type="predicted"/>
<protein>
    <submittedName>
        <fullName evidence="5">AraC family transcriptional regulator</fullName>
    </submittedName>
</protein>
<keyword evidence="2" id="KW-0238">DNA-binding</keyword>
<dbReference type="Pfam" id="PF12833">
    <property type="entry name" value="HTH_18"/>
    <property type="match status" value="1"/>
</dbReference>
<dbReference type="PROSITE" id="PS01124">
    <property type="entry name" value="HTH_ARAC_FAMILY_2"/>
    <property type="match status" value="1"/>
</dbReference>
<dbReference type="PROSITE" id="PS00041">
    <property type="entry name" value="HTH_ARAC_FAMILY_1"/>
    <property type="match status" value="1"/>
</dbReference>
<dbReference type="PANTHER" id="PTHR46796">
    <property type="entry name" value="HTH-TYPE TRANSCRIPTIONAL ACTIVATOR RHAS-RELATED"/>
    <property type="match status" value="1"/>
</dbReference>
<evidence type="ECO:0000313" key="5">
    <source>
        <dbReference type="EMBL" id="MFB9230424.1"/>
    </source>
</evidence>
<evidence type="ECO:0000256" key="3">
    <source>
        <dbReference type="ARBA" id="ARBA00023163"/>
    </source>
</evidence>
<evidence type="ECO:0000256" key="1">
    <source>
        <dbReference type="ARBA" id="ARBA00023015"/>
    </source>
</evidence>
<reference evidence="5 6" key="1">
    <citation type="submission" date="2024-09" db="EMBL/GenBank/DDBJ databases">
        <authorList>
            <person name="Sun Q."/>
            <person name="Mori K."/>
        </authorList>
    </citation>
    <scope>NUCLEOTIDE SEQUENCE [LARGE SCALE GENOMIC DNA]</scope>
    <source>
        <strain evidence="5 6">CECT 8726</strain>
    </source>
</reference>
<evidence type="ECO:0000313" key="6">
    <source>
        <dbReference type="Proteomes" id="UP001589683"/>
    </source>
</evidence>
<keyword evidence="1" id="KW-0805">Transcription regulation</keyword>
<gene>
    <name evidence="5" type="ORF">ACFFUT_01325</name>
</gene>
<organism evidence="5 6">
    <name type="scientific">Pseudohalocynthiibacter aestuariivivens</name>
    <dbReference type="NCBI Taxonomy" id="1591409"/>
    <lineage>
        <taxon>Bacteria</taxon>
        <taxon>Pseudomonadati</taxon>
        <taxon>Pseudomonadota</taxon>
        <taxon>Alphaproteobacteria</taxon>
        <taxon>Rhodobacterales</taxon>
        <taxon>Paracoccaceae</taxon>
        <taxon>Pseudohalocynthiibacter</taxon>
    </lineage>
</organism>
<dbReference type="RefSeq" id="WP_213887672.1">
    <property type="nucleotide sequence ID" value="NZ_JAGFNU010000001.1"/>
</dbReference>
<dbReference type="InterPro" id="IPR050204">
    <property type="entry name" value="AraC_XylS_family_regulators"/>
</dbReference>
<evidence type="ECO:0000256" key="2">
    <source>
        <dbReference type="ARBA" id="ARBA00023125"/>
    </source>
</evidence>